<protein>
    <submittedName>
        <fullName evidence="3">Alpha/Beta hydrolase protein</fullName>
    </submittedName>
</protein>
<keyword evidence="1" id="KW-0472">Membrane</keyword>
<dbReference type="PANTHER" id="PTHR43689">
    <property type="entry name" value="HYDROLASE"/>
    <property type="match status" value="1"/>
</dbReference>
<dbReference type="InterPro" id="IPR000073">
    <property type="entry name" value="AB_hydrolase_1"/>
</dbReference>
<accession>A0A835YWI6</accession>
<dbReference type="Proteomes" id="UP000664859">
    <property type="component" value="Unassembled WGS sequence"/>
</dbReference>
<organism evidence="3 4">
    <name type="scientific">Tribonema minus</name>
    <dbReference type="NCBI Taxonomy" id="303371"/>
    <lineage>
        <taxon>Eukaryota</taxon>
        <taxon>Sar</taxon>
        <taxon>Stramenopiles</taxon>
        <taxon>Ochrophyta</taxon>
        <taxon>PX clade</taxon>
        <taxon>Xanthophyceae</taxon>
        <taxon>Tribonematales</taxon>
        <taxon>Tribonemataceae</taxon>
        <taxon>Tribonema</taxon>
    </lineage>
</organism>
<evidence type="ECO:0000256" key="1">
    <source>
        <dbReference type="SAM" id="Phobius"/>
    </source>
</evidence>
<dbReference type="OrthoDB" id="44747at2759"/>
<proteinExistence type="predicted"/>
<dbReference type="GO" id="GO:0016787">
    <property type="term" value="F:hydrolase activity"/>
    <property type="evidence" value="ECO:0007669"/>
    <property type="project" value="UniProtKB-KW"/>
</dbReference>
<dbReference type="PANTHER" id="PTHR43689:SF1">
    <property type="entry name" value="ALPHA_BETA-HYDROLASES SUPERFAMILY PROTEIN"/>
    <property type="match status" value="1"/>
</dbReference>
<dbReference type="Gene3D" id="3.40.50.1820">
    <property type="entry name" value="alpha/beta hydrolase"/>
    <property type="match status" value="1"/>
</dbReference>
<dbReference type="EMBL" id="JAFCMP010000257">
    <property type="protein sequence ID" value="KAG5182234.1"/>
    <property type="molecule type" value="Genomic_DNA"/>
</dbReference>
<keyword evidence="4" id="KW-1185">Reference proteome</keyword>
<dbReference type="InterPro" id="IPR029058">
    <property type="entry name" value="AB_hydrolase_fold"/>
</dbReference>
<evidence type="ECO:0000259" key="2">
    <source>
        <dbReference type="Pfam" id="PF12697"/>
    </source>
</evidence>
<keyword evidence="1" id="KW-1133">Transmembrane helix</keyword>
<feature type="transmembrane region" description="Helical" evidence="1">
    <location>
        <begin position="112"/>
        <end position="134"/>
    </location>
</feature>
<evidence type="ECO:0000313" key="4">
    <source>
        <dbReference type="Proteomes" id="UP000664859"/>
    </source>
</evidence>
<keyword evidence="3" id="KW-0378">Hydrolase</keyword>
<keyword evidence="1" id="KW-0812">Transmembrane</keyword>
<dbReference type="Pfam" id="PF12697">
    <property type="entry name" value="Abhydrolase_6"/>
    <property type="match status" value="1"/>
</dbReference>
<name>A0A835YWI6_9STRA</name>
<dbReference type="SUPFAM" id="SSF53474">
    <property type="entry name" value="alpha/beta-Hydrolases"/>
    <property type="match status" value="1"/>
</dbReference>
<reference evidence="3" key="1">
    <citation type="submission" date="2021-02" db="EMBL/GenBank/DDBJ databases">
        <title>First Annotated Genome of the Yellow-green Alga Tribonema minus.</title>
        <authorList>
            <person name="Mahan K.M."/>
        </authorList>
    </citation>
    <scope>NUCLEOTIDE SEQUENCE</scope>
    <source>
        <strain evidence="3">UTEX B ZZ1240</strain>
    </source>
</reference>
<dbReference type="AlphaFoldDB" id="A0A835YWI6"/>
<evidence type="ECO:0000313" key="3">
    <source>
        <dbReference type="EMBL" id="KAG5182234.1"/>
    </source>
</evidence>
<sequence>MCRNRSSKSSTTDSNSSGLIDGASVLACAVAPVAEGTTSVIAESAMNRGDYEIPHTVLIPGSNRVVPIGYKRRMTLLEMVAVQAAAAALVLLRTTWGINLRYGGFTRRPLSSFLNLFIVAALSRLLFVPFQLIYRELFLAPRLNKPEDVPPSTSSQFREAAGIKVHLLHESPPSPETSNTVLHFNHGFGACSLSWEPVLARLARSLNARALAHDMPGFGLTQRVPLRRTAGVYTLQKNAEITRALLKPGDSGSDSEGGHKHTILFGHSMGGVTAALAAVGAEFEPRYTTLVLVAPALTAVTRTPATTNLAAAAAADAPPSPQQRRARLSMLAAPFRGLRSAGERAARFLYRRALLPVASPLVALSLHPIVYSGAFWRTGLQKAWFDKAGVGLEVVNRYRWPSLVRRWDRGLALFVLSQSRWSKVAHSDTPEEPLVAALKRKADAGMRIILIHGAQDPLVSAASSRALKSLIPAIDLVELQNCGHVPHEEMPDAFLDVLAARLSPQRSTTAAPQS</sequence>
<comment type="caution">
    <text evidence="3">The sequence shown here is derived from an EMBL/GenBank/DDBJ whole genome shotgun (WGS) entry which is preliminary data.</text>
</comment>
<feature type="domain" description="AB hydrolase-1" evidence="2">
    <location>
        <begin position="186"/>
        <end position="496"/>
    </location>
</feature>
<gene>
    <name evidence="3" type="ORF">JKP88DRAFT_348945</name>
</gene>